<keyword evidence="2" id="KW-1185">Reference proteome</keyword>
<reference evidence="1" key="1">
    <citation type="submission" date="2019-04" db="EMBL/GenBank/DDBJ databases">
        <authorList>
            <consortium name="Science for Life Laboratories"/>
        </authorList>
    </citation>
    <scope>NUCLEOTIDE SEQUENCE</scope>
    <source>
        <strain evidence="1">MBLW1</strain>
    </source>
</reference>
<evidence type="ECO:0000313" key="2">
    <source>
        <dbReference type="Proteomes" id="UP000464378"/>
    </source>
</evidence>
<organism evidence="1">
    <name type="scientific">Tuwongella immobilis</name>
    <dbReference type="NCBI Taxonomy" id="692036"/>
    <lineage>
        <taxon>Bacteria</taxon>
        <taxon>Pseudomonadati</taxon>
        <taxon>Planctomycetota</taxon>
        <taxon>Planctomycetia</taxon>
        <taxon>Gemmatales</taxon>
        <taxon>Gemmataceae</taxon>
        <taxon>Tuwongella</taxon>
    </lineage>
</organism>
<protein>
    <submittedName>
        <fullName evidence="1">Uncharacterized protein</fullName>
    </submittedName>
</protein>
<dbReference type="RefSeq" id="WP_162660525.1">
    <property type="nucleotide sequence ID" value="NZ_LR593887.1"/>
</dbReference>
<dbReference type="InParanoid" id="A0A6C2YXD6"/>
<name>A0A6C2YXD6_9BACT</name>
<dbReference type="KEGG" id="tim:GMBLW1_37380"/>
<accession>A0A6C2YXD6</accession>
<sequence length="323" mass="37583">MNSPRRNWRDDLHYWLGWPLRWLYQMAHNGHGIVRVLDMTQFRRMPAGLVTMDHPWVTGLNPVTGQPIWYDNVIFRTARRSSRKHLPSDDTIVAKTGQFLADRVAQSAMVPELPLGPQRRMPHGINYIHGSSHYNSGILIFNDFTEALQHVTNPEFRRELIRFVKRERREVLFLFRERAYSPREYAYFAGAMRTLFPWFCNSNGPRGRVLWGNAAPFPAANLITGAWIRDVYALKHPQTAASVVRPAIAPGQYFQAMEYAPGRSHYRFPEKWLAWATYLRVRMRGAKGGMFFVDRRQVYAEQLARKRELGLPDEPLARIESAT</sequence>
<dbReference type="Proteomes" id="UP000464378">
    <property type="component" value="Chromosome"/>
</dbReference>
<dbReference type="EMBL" id="LR586016">
    <property type="protein sequence ID" value="VIP05455.1"/>
    <property type="molecule type" value="Genomic_DNA"/>
</dbReference>
<evidence type="ECO:0000313" key="1">
    <source>
        <dbReference type="EMBL" id="VIP05455.1"/>
    </source>
</evidence>
<gene>
    <name evidence="1" type="ORF">GMBLW1_37380</name>
</gene>
<proteinExistence type="predicted"/>
<dbReference type="EMBL" id="LR593887">
    <property type="protein sequence ID" value="VTS08266.1"/>
    <property type="molecule type" value="Genomic_DNA"/>
</dbReference>
<dbReference type="AlphaFoldDB" id="A0A6C2YXD6"/>